<keyword evidence="1" id="KW-0812">Transmembrane</keyword>
<evidence type="ECO:0000313" key="2">
    <source>
        <dbReference type="EMBL" id="JAD86715.1"/>
    </source>
</evidence>
<organism evidence="2">
    <name type="scientific">Arundo donax</name>
    <name type="common">Giant reed</name>
    <name type="synonym">Donax arundinaceus</name>
    <dbReference type="NCBI Taxonomy" id="35708"/>
    <lineage>
        <taxon>Eukaryota</taxon>
        <taxon>Viridiplantae</taxon>
        <taxon>Streptophyta</taxon>
        <taxon>Embryophyta</taxon>
        <taxon>Tracheophyta</taxon>
        <taxon>Spermatophyta</taxon>
        <taxon>Magnoliopsida</taxon>
        <taxon>Liliopsida</taxon>
        <taxon>Poales</taxon>
        <taxon>Poaceae</taxon>
        <taxon>PACMAD clade</taxon>
        <taxon>Arundinoideae</taxon>
        <taxon>Arundineae</taxon>
        <taxon>Arundo</taxon>
    </lineage>
</organism>
<dbReference type="AlphaFoldDB" id="A0A0A9DM36"/>
<name>A0A0A9DM36_ARUDO</name>
<protein>
    <submittedName>
        <fullName evidence="2">Uncharacterized protein</fullName>
    </submittedName>
</protein>
<feature type="transmembrane region" description="Helical" evidence="1">
    <location>
        <begin position="40"/>
        <end position="58"/>
    </location>
</feature>
<accession>A0A0A9DM36</accession>
<proteinExistence type="predicted"/>
<evidence type="ECO:0000256" key="1">
    <source>
        <dbReference type="SAM" id="Phobius"/>
    </source>
</evidence>
<dbReference type="EMBL" id="GBRH01211180">
    <property type="protein sequence ID" value="JAD86715.1"/>
    <property type="molecule type" value="Transcribed_RNA"/>
</dbReference>
<reference evidence="2" key="1">
    <citation type="submission" date="2014-09" db="EMBL/GenBank/DDBJ databases">
        <authorList>
            <person name="Magalhaes I.L.F."/>
            <person name="Oliveira U."/>
            <person name="Santos F.R."/>
            <person name="Vidigal T.H.D.A."/>
            <person name="Brescovit A.D."/>
            <person name="Santos A.J."/>
        </authorList>
    </citation>
    <scope>NUCLEOTIDE SEQUENCE</scope>
    <source>
        <tissue evidence="2">Shoot tissue taken approximately 20 cm above the soil surface</tissue>
    </source>
</reference>
<keyword evidence="1" id="KW-0472">Membrane</keyword>
<sequence>MHSCWAVCNYLQYLNKHAFSPQENKNVFNHLCYCRMLMELLALLILAISISFSGRGHFTAQHCIRR</sequence>
<keyword evidence="1" id="KW-1133">Transmembrane helix</keyword>
<reference evidence="2" key="2">
    <citation type="journal article" date="2015" name="Data Brief">
        <title>Shoot transcriptome of the giant reed, Arundo donax.</title>
        <authorList>
            <person name="Barrero R.A."/>
            <person name="Guerrero F.D."/>
            <person name="Moolhuijzen P."/>
            <person name="Goolsby J.A."/>
            <person name="Tidwell J."/>
            <person name="Bellgard S.E."/>
            <person name="Bellgard M.I."/>
        </authorList>
    </citation>
    <scope>NUCLEOTIDE SEQUENCE</scope>
    <source>
        <tissue evidence="2">Shoot tissue taken approximately 20 cm above the soil surface</tissue>
    </source>
</reference>